<evidence type="ECO:0000313" key="3">
    <source>
        <dbReference type="Proteomes" id="UP001303889"/>
    </source>
</evidence>
<dbReference type="EMBL" id="MU856484">
    <property type="protein sequence ID" value="KAK3896627.1"/>
    <property type="molecule type" value="Genomic_DNA"/>
</dbReference>
<evidence type="ECO:0000313" key="2">
    <source>
        <dbReference type="EMBL" id="KAK3896627.1"/>
    </source>
</evidence>
<accession>A0AAN6RM18</accession>
<reference evidence="2" key="2">
    <citation type="submission" date="2023-05" db="EMBL/GenBank/DDBJ databases">
        <authorList>
            <consortium name="Lawrence Berkeley National Laboratory"/>
            <person name="Steindorff A."/>
            <person name="Hensen N."/>
            <person name="Bonometti L."/>
            <person name="Westerberg I."/>
            <person name="Brannstrom I.O."/>
            <person name="Guillou S."/>
            <person name="Cros-Aarteil S."/>
            <person name="Calhoun S."/>
            <person name="Haridas S."/>
            <person name="Kuo A."/>
            <person name="Mondo S."/>
            <person name="Pangilinan J."/>
            <person name="Riley R."/>
            <person name="Labutti K."/>
            <person name="Andreopoulos B."/>
            <person name="Lipzen A."/>
            <person name="Chen C."/>
            <person name="Yanf M."/>
            <person name="Daum C."/>
            <person name="Ng V."/>
            <person name="Clum A."/>
            <person name="Ohm R."/>
            <person name="Martin F."/>
            <person name="Silar P."/>
            <person name="Natvig D."/>
            <person name="Lalanne C."/>
            <person name="Gautier V."/>
            <person name="Ament-Velasquez S.L."/>
            <person name="Kruys A."/>
            <person name="Hutchinson M.I."/>
            <person name="Powell A.J."/>
            <person name="Barry K."/>
            <person name="Miller A.N."/>
            <person name="Grigoriev I.V."/>
            <person name="Debuchy R."/>
            <person name="Gladieux P."/>
            <person name="Thoren M.H."/>
            <person name="Johannesson H."/>
        </authorList>
    </citation>
    <scope>NUCLEOTIDE SEQUENCE</scope>
    <source>
        <strain evidence="2">CBS 103.79</strain>
    </source>
</reference>
<keyword evidence="3" id="KW-1185">Reference proteome</keyword>
<feature type="compositionally biased region" description="Basic and acidic residues" evidence="1">
    <location>
        <begin position="309"/>
        <end position="323"/>
    </location>
</feature>
<feature type="region of interest" description="Disordered" evidence="1">
    <location>
        <begin position="82"/>
        <end position="117"/>
    </location>
</feature>
<evidence type="ECO:0000256" key="1">
    <source>
        <dbReference type="SAM" id="MobiDB-lite"/>
    </source>
</evidence>
<dbReference type="AlphaFoldDB" id="A0AAN6RM18"/>
<proteinExistence type="predicted"/>
<organism evidence="2 3">
    <name type="scientific">Staphylotrichum tortipilum</name>
    <dbReference type="NCBI Taxonomy" id="2831512"/>
    <lineage>
        <taxon>Eukaryota</taxon>
        <taxon>Fungi</taxon>
        <taxon>Dikarya</taxon>
        <taxon>Ascomycota</taxon>
        <taxon>Pezizomycotina</taxon>
        <taxon>Sordariomycetes</taxon>
        <taxon>Sordariomycetidae</taxon>
        <taxon>Sordariales</taxon>
        <taxon>Chaetomiaceae</taxon>
        <taxon>Staphylotrichum</taxon>
    </lineage>
</organism>
<reference evidence="2" key="1">
    <citation type="journal article" date="2023" name="Mol. Phylogenet. Evol.">
        <title>Genome-scale phylogeny and comparative genomics of the fungal order Sordariales.</title>
        <authorList>
            <person name="Hensen N."/>
            <person name="Bonometti L."/>
            <person name="Westerberg I."/>
            <person name="Brannstrom I.O."/>
            <person name="Guillou S."/>
            <person name="Cros-Aarteil S."/>
            <person name="Calhoun S."/>
            <person name="Haridas S."/>
            <person name="Kuo A."/>
            <person name="Mondo S."/>
            <person name="Pangilinan J."/>
            <person name="Riley R."/>
            <person name="LaButti K."/>
            <person name="Andreopoulos B."/>
            <person name="Lipzen A."/>
            <person name="Chen C."/>
            <person name="Yan M."/>
            <person name="Daum C."/>
            <person name="Ng V."/>
            <person name="Clum A."/>
            <person name="Steindorff A."/>
            <person name="Ohm R.A."/>
            <person name="Martin F."/>
            <person name="Silar P."/>
            <person name="Natvig D.O."/>
            <person name="Lalanne C."/>
            <person name="Gautier V."/>
            <person name="Ament-Velasquez S.L."/>
            <person name="Kruys A."/>
            <person name="Hutchinson M.I."/>
            <person name="Powell A.J."/>
            <person name="Barry K."/>
            <person name="Miller A.N."/>
            <person name="Grigoriev I.V."/>
            <person name="Debuchy R."/>
            <person name="Gladieux P."/>
            <person name="Hiltunen Thoren M."/>
            <person name="Johannesson H."/>
        </authorList>
    </citation>
    <scope>NUCLEOTIDE SEQUENCE</scope>
    <source>
        <strain evidence="2">CBS 103.79</strain>
    </source>
</reference>
<feature type="compositionally biased region" description="Basic and acidic residues" evidence="1">
    <location>
        <begin position="99"/>
        <end position="116"/>
    </location>
</feature>
<feature type="compositionally biased region" description="Acidic residues" evidence="1">
    <location>
        <begin position="87"/>
        <end position="98"/>
    </location>
</feature>
<name>A0AAN6RM18_9PEZI</name>
<protein>
    <submittedName>
        <fullName evidence="2">Uncharacterized protein</fullName>
    </submittedName>
</protein>
<feature type="compositionally biased region" description="Low complexity" evidence="1">
    <location>
        <begin position="291"/>
        <end position="303"/>
    </location>
</feature>
<dbReference type="Proteomes" id="UP001303889">
    <property type="component" value="Unassembled WGS sequence"/>
</dbReference>
<sequence length="337" mass="38710">MLQGTAEAWGLSMTQDDYGRWKTRDHPDEPIGPNTTFLQKQVDYLRTGLAEAESELALSQGRSANLEEEVFHLNNALSLNTTKWEGPLDDCPQEDLRDDEIRNPEREYRMEQEKRRLQGKAPQDWKEYWSEQPYFSKGRPSAEVDWSNAQAFRFATGDSRRLHPGRTDHTQVPWFQCVTDICAYHYKEKLANDHWPVRTLSSDGLPEPLTWTFDHGQGPEGYLWTYRTVTGGRIRAQPRRAWPEVCTQTWTHDQCPDRHCVFHVWTKAFAEHDRHQAQPTSPRRQRDRQAARAAYERMLAADASTTSPPDHEHGGDVPHDSHDLGNGSGAASGPSKH</sequence>
<gene>
    <name evidence="2" type="ORF">C8A05DRAFT_20437</name>
</gene>
<feature type="region of interest" description="Disordered" evidence="1">
    <location>
        <begin position="272"/>
        <end position="337"/>
    </location>
</feature>
<comment type="caution">
    <text evidence="2">The sequence shown here is derived from an EMBL/GenBank/DDBJ whole genome shotgun (WGS) entry which is preliminary data.</text>
</comment>